<organism evidence="10 11">
    <name type="scientific">Luteolibacter rhizosphaerae</name>
    <dbReference type="NCBI Taxonomy" id="2989719"/>
    <lineage>
        <taxon>Bacteria</taxon>
        <taxon>Pseudomonadati</taxon>
        <taxon>Verrucomicrobiota</taxon>
        <taxon>Verrucomicrobiia</taxon>
        <taxon>Verrucomicrobiales</taxon>
        <taxon>Verrucomicrobiaceae</taxon>
        <taxon>Luteolibacter</taxon>
    </lineage>
</organism>
<feature type="domain" description="PPIase FKBP-type" evidence="9">
    <location>
        <begin position="172"/>
        <end position="256"/>
    </location>
</feature>
<dbReference type="InterPro" id="IPR036944">
    <property type="entry name" value="PPIase_FKBP_N_sf"/>
</dbReference>
<dbReference type="RefSeq" id="WP_264510807.1">
    <property type="nucleotide sequence ID" value="NZ_JAPDDR010000001.1"/>
</dbReference>
<evidence type="ECO:0000256" key="8">
    <source>
        <dbReference type="SAM" id="SignalP"/>
    </source>
</evidence>
<evidence type="ECO:0000256" key="6">
    <source>
        <dbReference type="RuleBase" id="RU003915"/>
    </source>
</evidence>
<dbReference type="InterPro" id="IPR001179">
    <property type="entry name" value="PPIase_FKBP_dom"/>
</dbReference>
<feature type="region of interest" description="Disordered" evidence="7">
    <location>
        <begin position="28"/>
        <end position="49"/>
    </location>
</feature>
<evidence type="ECO:0000313" key="11">
    <source>
        <dbReference type="Proteomes" id="UP001165653"/>
    </source>
</evidence>
<dbReference type="Pfam" id="PF01346">
    <property type="entry name" value="FKBP_N"/>
    <property type="match status" value="1"/>
</dbReference>
<dbReference type="EMBL" id="JAPDDR010000001">
    <property type="protein sequence ID" value="MCW1912428.1"/>
    <property type="molecule type" value="Genomic_DNA"/>
</dbReference>
<dbReference type="InterPro" id="IPR000774">
    <property type="entry name" value="PPIase_FKBP_N"/>
</dbReference>
<dbReference type="SUPFAM" id="SSF54534">
    <property type="entry name" value="FKBP-like"/>
    <property type="match status" value="1"/>
</dbReference>
<accession>A0ABT3FXX1</accession>
<dbReference type="Proteomes" id="UP001165653">
    <property type="component" value="Unassembled WGS sequence"/>
</dbReference>
<evidence type="ECO:0000256" key="2">
    <source>
        <dbReference type="ARBA" id="ARBA00006577"/>
    </source>
</evidence>
<protein>
    <recommendedName>
        <fullName evidence="6">Peptidyl-prolyl cis-trans isomerase</fullName>
        <ecNumber evidence="6">5.2.1.8</ecNumber>
    </recommendedName>
</protein>
<proteinExistence type="inferred from homology"/>
<evidence type="ECO:0000256" key="7">
    <source>
        <dbReference type="SAM" id="MobiDB-lite"/>
    </source>
</evidence>
<dbReference type="Gene3D" id="1.10.287.460">
    <property type="entry name" value="Peptidyl-prolyl cis-trans isomerase, FKBP-type, N-terminal domain"/>
    <property type="match status" value="1"/>
</dbReference>
<evidence type="ECO:0000256" key="1">
    <source>
        <dbReference type="ARBA" id="ARBA00000971"/>
    </source>
</evidence>
<dbReference type="EC" id="5.2.1.8" evidence="6"/>
<evidence type="ECO:0000259" key="9">
    <source>
        <dbReference type="PROSITE" id="PS50059"/>
    </source>
</evidence>
<name>A0ABT3FXX1_9BACT</name>
<comment type="caution">
    <text evidence="10">The sequence shown here is derived from an EMBL/GenBank/DDBJ whole genome shotgun (WGS) entry which is preliminary data.</text>
</comment>
<evidence type="ECO:0000256" key="5">
    <source>
        <dbReference type="PROSITE-ProRule" id="PRU00277"/>
    </source>
</evidence>
<keyword evidence="8" id="KW-0732">Signal</keyword>
<comment type="catalytic activity">
    <reaction evidence="1 5 6">
        <text>[protein]-peptidylproline (omega=180) = [protein]-peptidylproline (omega=0)</text>
        <dbReference type="Rhea" id="RHEA:16237"/>
        <dbReference type="Rhea" id="RHEA-COMP:10747"/>
        <dbReference type="Rhea" id="RHEA-COMP:10748"/>
        <dbReference type="ChEBI" id="CHEBI:83833"/>
        <dbReference type="ChEBI" id="CHEBI:83834"/>
        <dbReference type="EC" id="5.2.1.8"/>
    </reaction>
</comment>
<keyword evidence="3 5" id="KW-0697">Rotamase</keyword>
<dbReference type="PANTHER" id="PTHR43811:SF19">
    <property type="entry name" value="39 KDA FK506-BINDING NUCLEAR PROTEIN"/>
    <property type="match status" value="1"/>
</dbReference>
<reference evidence="10" key="1">
    <citation type="submission" date="2022-10" db="EMBL/GenBank/DDBJ databases">
        <title>Luteolibacter sp. GHJ8, whole genome shotgun sequencing project.</title>
        <authorList>
            <person name="Zhao G."/>
            <person name="Shen L."/>
        </authorList>
    </citation>
    <scope>NUCLEOTIDE SEQUENCE</scope>
    <source>
        <strain evidence="10">GHJ8</strain>
    </source>
</reference>
<evidence type="ECO:0000256" key="3">
    <source>
        <dbReference type="ARBA" id="ARBA00023110"/>
    </source>
</evidence>
<dbReference type="PANTHER" id="PTHR43811">
    <property type="entry name" value="FKBP-TYPE PEPTIDYL-PROLYL CIS-TRANS ISOMERASE FKPA"/>
    <property type="match status" value="1"/>
</dbReference>
<feature type="chain" id="PRO_5046428968" description="Peptidyl-prolyl cis-trans isomerase" evidence="8">
    <location>
        <begin position="23"/>
        <end position="283"/>
    </location>
</feature>
<gene>
    <name evidence="10" type="ORF">OJ996_02515</name>
</gene>
<keyword evidence="11" id="KW-1185">Reference proteome</keyword>
<dbReference type="PROSITE" id="PS50059">
    <property type="entry name" value="FKBP_PPIASE"/>
    <property type="match status" value="1"/>
</dbReference>
<evidence type="ECO:0000256" key="4">
    <source>
        <dbReference type="ARBA" id="ARBA00023235"/>
    </source>
</evidence>
<feature type="signal peptide" evidence="8">
    <location>
        <begin position="1"/>
        <end position="22"/>
    </location>
</feature>
<evidence type="ECO:0000313" key="10">
    <source>
        <dbReference type="EMBL" id="MCW1912428.1"/>
    </source>
</evidence>
<feature type="compositionally biased region" description="Low complexity" evidence="7">
    <location>
        <begin position="33"/>
        <end position="46"/>
    </location>
</feature>
<dbReference type="GO" id="GO:0016853">
    <property type="term" value="F:isomerase activity"/>
    <property type="evidence" value="ECO:0007669"/>
    <property type="project" value="UniProtKB-KW"/>
</dbReference>
<dbReference type="Gene3D" id="3.10.50.40">
    <property type="match status" value="1"/>
</dbReference>
<feature type="region of interest" description="Disordered" evidence="7">
    <location>
        <begin position="261"/>
        <end position="283"/>
    </location>
</feature>
<dbReference type="Pfam" id="PF00254">
    <property type="entry name" value="FKBP_C"/>
    <property type="match status" value="1"/>
</dbReference>
<dbReference type="InterPro" id="IPR046357">
    <property type="entry name" value="PPIase_dom_sf"/>
</dbReference>
<keyword evidence="4 5" id="KW-0413">Isomerase</keyword>
<sequence>MKLYLTPGVLAFGLATLIPAAAQNEGAAEKPATETTPAAPAAPIDPAKVKSDSSYGLGFRTGGEFAQNYGQFGITAEDIDTEAFLKGFLTAFKGDKPEVAEEALKASMQALGDLLQTREKERAAKNLEAGKAFLAENGKREGVTTTASGLQYEVLAKGGDKKYVAPKEGEPEKQFLVNYKGTLIDGTEFDASPAGSPVPMTLQVIDGWKEALTTMPIGAKWKLFIPSELAYKDQRRSAEIAPNSVLIFELELTEIKDAPANPHGGLPFPMPEGAAPGGAPEGE</sequence>
<comment type="similarity">
    <text evidence="2 6">Belongs to the FKBP-type PPIase family.</text>
</comment>